<feature type="compositionally biased region" description="Acidic residues" evidence="1">
    <location>
        <begin position="102"/>
        <end position="112"/>
    </location>
</feature>
<evidence type="ECO:0000313" key="2">
    <source>
        <dbReference type="EMBL" id="MCL1627763.1"/>
    </source>
</evidence>
<organism evidence="2 3">
    <name type="scientific">Roseinatronobacter domitianus</name>
    <dbReference type="NCBI Taxonomy" id="2940293"/>
    <lineage>
        <taxon>Bacteria</taxon>
        <taxon>Pseudomonadati</taxon>
        <taxon>Pseudomonadota</taxon>
        <taxon>Alphaproteobacteria</taxon>
        <taxon>Rhodobacterales</taxon>
        <taxon>Paracoccaceae</taxon>
        <taxon>Roseinatronobacter</taxon>
    </lineage>
</organism>
<keyword evidence="3" id="KW-1185">Reference proteome</keyword>
<name>A0ABT0LZE1_9RHOB</name>
<dbReference type="Proteomes" id="UP001202550">
    <property type="component" value="Unassembled WGS sequence"/>
</dbReference>
<feature type="compositionally biased region" description="Polar residues" evidence="1">
    <location>
        <begin position="120"/>
        <end position="141"/>
    </location>
</feature>
<feature type="region of interest" description="Disordered" evidence="1">
    <location>
        <begin position="1"/>
        <end position="30"/>
    </location>
</feature>
<evidence type="ECO:0000313" key="3">
    <source>
        <dbReference type="Proteomes" id="UP001202550"/>
    </source>
</evidence>
<reference evidence="2 3" key="1">
    <citation type="submission" date="2022-05" db="EMBL/GenBank/DDBJ databases">
        <title>Seasonal and diel survey of microbial diversity of the Tyrrhenian coast.</title>
        <authorList>
            <person name="Gattoni G."/>
            <person name="Corral P."/>
        </authorList>
    </citation>
    <scope>NUCLEOTIDE SEQUENCE [LARGE SCALE GENOMIC DNA]</scope>
    <source>
        <strain evidence="2 3">V10</strain>
    </source>
</reference>
<dbReference type="RefSeq" id="WP_249056381.1">
    <property type="nucleotide sequence ID" value="NZ_JALZWP010000002.1"/>
</dbReference>
<dbReference type="EMBL" id="JALZWP010000002">
    <property type="protein sequence ID" value="MCL1627763.1"/>
    <property type="molecule type" value="Genomic_DNA"/>
</dbReference>
<evidence type="ECO:0000256" key="1">
    <source>
        <dbReference type="SAM" id="MobiDB-lite"/>
    </source>
</evidence>
<sequence length="153" mass="16472">MSLLLPVSAPLPQNTQPRDPVAFANTAAQRPAPAVSATLTQTAVQQTKAGTRTEVLTTRDSVPITDRRNRLVGPPPTFEVNLLQHLRETRNDPPEMALPDSTGEDDGNDAPDDPALPRTGNLQQQPDMTNTAYGQLSSHETPVSDAAKINARF</sequence>
<comment type="caution">
    <text evidence="2">The sequence shown here is derived from an EMBL/GenBank/DDBJ whole genome shotgun (WGS) entry which is preliminary data.</text>
</comment>
<accession>A0ABT0LZE1</accession>
<protein>
    <submittedName>
        <fullName evidence="2">Uncharacterized protein</fullName>
    </submittedName>
</protein>
<gene>
    <name evidence="2" type="ORF">M3N55_03380</name>
</gene>
<feature type="region of interest" description="Disordered" evidence="1">
    <location>
        <begin position="57"/>
        <end position="153"/>
    </location>
</feature>
<proteinExistence type="predicted"/>